<dbReference type="Proteomes" id="UP001589867">
    <property type="component" value="Unassembled WGS sequence"/>
</dbReference>
<dbReference type="InterPro" id="IPR036390">
    <property type="entry name" value="WH_DNA-bd_sf"/>
</dbReference>
<dbReference type="Pfam" id="PF12840">
    <property type="entry name" value="HTH_20"/>
    <property type="match status" value="1"/>
</dbReference>
<comment type="caution">
    <text evidence="5">The sequence shown here is derived from an EMBL/GenBank/DDBJ whole genome shotgun (WGS) entry which is preliminary data.</text>
</comment>
<gene>
    <name evidence="5" type="ORF">ACFFIA_39750</name>
</gene>
<evidence type="ECO:0000313" key="5">
    <source>
        <dbReference type="EMBL" id="MFC0533756.1"/>
    </source>
</evidence>
<dbReference type="SUPFAM" id="SSF46785">
    <property type="entry name" value="Winged helix' DNA-binding domain"/>
    <property type="match status" value="1"/>
</dbReference>
<name>A0ABV6MG96_9ACTN</name>
<dbReference type="InterPro" id="IPR001845">
    <property type="entry name" value="HTH_ArsR_DNA-bd_dom"/>
</dbReference>
<dbReference type="Gene3D" id="1.10.10.10">
    <property type="entry name" value="Winged helix-like DNA-binding domain superfamily/Winged helix DNA-binding domain"/>
    <property type="match status" value="1"/>
</dbReference>
<evidence type="ECO:0000256" key="2">
    <source>
        <dbReference type="ARBA" id="ARBA00023125"/>
    </source>
</evidence>
<protein>
    <submittedName>
        <fullName evidence="5">ArsR/SmtB family transcription factor</fullName>
    </submittedName>
</protein>
<feature type="domain" description="HTH arsR-type" evidence="4">
    <location>
        <begin position="226"/>
        <end position="300"/>
    </location>
</feature>
<keyword evidence="1" id="KW-0805">Transcription regulation</keyword>
<dbReference type="InterPro" id="IPR051011">
    <property type="entry name" value="Metal_resp_trans_reg"/>
</dbReference>
<proteinExistence type="predicted"/>
<dbReference type="InterPro" id="IPR011991">
    <property type="entry name" value="ArsR-like_HTH"/>
</dbReference>
<evidence type="ECO:0000259" key="4">
    <source>
        <dbReference type="SMART" id="SM00418"/>
    </source>
</evidence>
<keyword evidence="3" id="KW-0804">Transcription</keyword>
<evidence type="ECO:0000313" key="6">
    <source>
        <dbReference type="Proteomes" id="UP001589867"/>
    </source>
</evidence>
<organism evidence="5 6">
    <name type="scientific">Phytohabitans kaempferiae</name>
    <dbReference type="NCBI Taxonomy" id="1620943"/>
    <lineage>
        <taxon>Bacteria</taxon>
        <taxon>Bacillati</taxon>
        <taxon>Actinomycetota</taxon>
        <taxon>Actinomycetes</taxon>
        <taxon>Micromonosporales</taxon>
        <taxon>Micromonosporaceae</taxon>
    </lineage>
</organism>
<dbReference type="PANTHER" id="PTHR43132">
    <property type="entry name" value="ARSENICAL RESISTANCE OPERON REPRESSOR ARSR-RELATED"/>
    <property type="match status" value="1"/>
</dbReference>
<evidence type="ECO:0000256" key="1">
    <source>
        <dbReference type="ARBA" id="ARBA00023015"/>
    </source>
</evidence>
<evidence type="ECO:0000256" key="3">
    <source>
        <dbReference type="ARBA" id="ARBA00023163"/>
    </source>
</evidence>
<dbReference type="EMBL" id="JBHLUH010000089">
    <property type="protein sequence ID" value="MFC0533756.1"/>
    <property type="molecule type" value="Genomic_DNA"/>
</dbReference>
<dbReference type="SMART" id="SM00418">
    <property type="entry name" value="HTH_ARSR"/>
    <property type="match status" value="1"/>
</dbReference>
<reference evidence="5 6" key="1">
    <citation type="submission" date="2024-09" db="EMBL/GenBank/DDBJ databases">
        <authorList>
            <person name="Sun Q."/>
            <person name="Mori K."/>
        </authorList>
    </citation>
    <scope>NUCLEOTIDE SEQUENCE [LARGE SCALE GENOMIC DNA]</scope>
    <source>
        <strain evidence="5 6">TBRC 3947</strain>
    </source>
</reference>
<dbReference type="InterPro" id="IPR036388">
    <property type="entry name" value="WH-like_DNA-bd_sf"/>
</dbReference>
<dbReference type="RefSeq" id="WP_377261764.1">
    <property type="nucleotide sequence ID" value="NZ_JBHLUH010000089.1"/>
</dbReference>
<keyword evidence="2" id="KW-0238">DNA-binding</keyword>
<sequence length="305" mass="32393">MISLRLGPADLGRVRLVRRPHPVGTAVLASQVLPGAAAGPLRHLLPARGLVPDFVTPYQGLDSVEAGLDAIRSTPRRRVRADVARAYAHLPATPWRRRLAAGDRDAVELLAAALGEWFDATLRPQWGELALAHRRSVDRAAHRWAVSGVDGILGGLHPSVRWRPPVLQVDTWWSGELHGTGEGLLLAPSRYAGPRPRLLVEPGRPVLLVYPVPAPPTAPPGDPLPRLLGRTRAAVLRRLGEPGRHTTTALARAAGVSLPSVSEHATALRAAGLLTSEREGGAVVHRLTPLGVDLLGDTGGAPGDH</sequence>
<accession>A0ABV6MG96</accession>
<keyword evidence="6" id="KW-1185">Reference proteome</keyword>
<dbReference type="CDD" id="cd00090">
    <property type="entry name" value="HTH_ARSR"/>
    <property type="match status" value="1"/>
</dbReference>
<dbReference type="PANTHER" id="PTHR43132:SF8">
    <property type="entry name" value="HTH-TYPE TRANSCRIPTIONAL REGULATOR KMTR"/>
    <property type="match status" value="1"/>
</dbReference>